<dbReference type="InterPro" id="IPR036390">
    <property type="entry name" value="WH_DNA-bd_sf"/>
</dbReference>
<dbReference type="CDD" id="cd08417">
    <property type="entry name" value="PBP2_Nitroaromatics_like"/>
    <property type="match status" value="1"/>
</dbReference>
<dbReference type="InterPro" id="IPR050389">
    <property type="entry name" value="LysR-type_TF"/>
</dbReference>
<proteinExistence type="inferred from homology"/>
<evidence type="ECO:0000256" key="1">
    <source>
        <dbReference type="ARBA" id="ARBA00009437"/>
    </source>
</evidence>
<dbReference type="PRINTS" id="PR00039">
    <property type="entry name" value="HTHLYSR"/>
</dbReference>
<dbReference type="PANTHER" id="PTHR30118">
    <property type="entry name" value="HTH-TYPE TRANSCRIPTIONAL REGULATOR LEUO-RELATED"/>
    <property type="match status" value="1"/>
</dbReference>
<evidence type="ECO:0000313" key="6">
    <source>
        <dbReference type="EMBL" id="MBA8954995.1"/>
    </source>
</evidence>
<dbReference type="InterPro" id="IPR036388">
    <property type="entry name" value="WH-like_DNA-bd_sf"/>
</dbReference>
<sequence length="305" mass="33517">MQLAGLDLNLLVALRALLAERNVTRAGAAIGLSQPATSAALARLRRHFGDELLVRVRGGYELTPLAAALVEPVETAAAMLERVFTAQPGFDPPTARREFTLRSSDYALAVLAEPLARTLRAEAPHVRLRLRQFGPADVEEIDTTLRTCDGLLMPHGFLTDHPAVDLFTDTWVCMVAADHPTVGDRLTLAELAELPWVDYLNRPTAFTPASWHLRTLGIEPRVEVVTESFQIIPFLVAGTDRVALIQERLAARYAGLAAVRVLPCPFDVVPLVEAMWWHPVHTRDAGHAWLREVMARVGRIIADAG</sequence>
<dbReference type="PROSITE" id="PS50931">
    <property type="entry name" value="HTH_LYSR"/>
    <property type="match status" value="1"/>
</dbReference>
<dbReference type="GO" id="GO:0003677">
    <property type="term" value="F:DNA binding"/>
    <property type="evidence" value="ECO:0007669"/>
    <property type="project" value="UniProtKB-KW"/>
</dbReference>
<comment type="caution">
    <text evidence="6">The sequence shown here is derived from an EMBL/GenBank/DDBJ whole genome shotgun (WGS) entry which is preliminary data.</text>
</comment>
<organism evidence="6 7">
    <name type="scientific">Actinomadura namibiensis</name>
    <dbReference type="NCBI Taxonomy" id="182080"/>
    <lineage>
        <taxon>Bacteria</taxon>
        <taxon>Bacillati</taxon>
        <taxon>Actinomycetota</taxon>
        <taxon>Actinomycetes</taxon>
        <taxon>Streptosporangiales</taxon>
        <taxon>Thermomonosporaceae</taxon>
        <taxon>Actinomadura</taxon>
    </lineage>
</organism>
<keyword evidence="4" id="KW-0804">Transcription</keyword>
<name>A0A7W3LVD8_ACTNM</name>
<dbReference type="InterPro" id="IPR000847">
    <property type="entry name" value="LysR_HTH_N"/>
</dbReference>
<dbReference type="InterPro" id="IPR037402">
    <property type="entry name" value="YidZ_PBP2"/>
</dbReference>
<dbReference type="GO" id="GO:0003700">
    <property type="term" value="F:DNA-binding transcription factor activity"/>
    <property type="evidence" value="ECO:0007669"/>
    <property type="project" value="InterPro"/>
</dbReference>
<gene>
    <name evidence="6" type="ORF">HNR61_006652</name>
</gene>
<dbReference type="SUPFAM" id="SSF53850">
    <property type="entry name" value="Periplasmic binding protein-like II"/>
    <property type="match status" value="1"/>
</dbReference>
<dbReference type="Pfam" id="PF00126">
    <property type="entry name" value="HTH_1"/>
    <property type="match status" value="1"/>
</dbReference>
<dbReference type="EMBL" id="JACJIA010000010">
    <property type="protein sequence ID" value="MBA8954995.1"/>
    <property type="molecule type" value="Genomic_DNA"/>
</dbReference>
<dbReference type="Gene3D" id="1.10.10.10">
    <property type="entry name" value="Winged helix-like DNA-binding domain superfamily/Winged helix DNA-binding domain"/>
    <property type="match status" value="1"/>
</dbReference>
<evidence type="ECO:0000256" key="3">
    <source>
        <dbReference type="ARBA" id="ARBA00023125"/>
    </source>
</evidence>
<dbReference type="Gene3D" id="3.40.190.10">
    <property type="entry name" value="Periplasmic binding protein-like II"/>
    <property type="match status" value="2"/>
</dbReference>
<dbReference type="Proteomes" id="UP000572680">
    <property type="component" value="Unassembled WGS sequence"/>
</dbReference>
<evidence type="ECO:0000256" key="4">
    <source>
        <dbReference type="ARBA" id="ARBA00023163"/>
    </source>
</evidence>
<keyword evidence="7" id="KW-1185">Reference proteome</keyword>
<dbReference type="RefSeq" id="WP_182847011.1">
    <property type="nucleotide sequence ID" value="NZ_BAAALP010000071.1"/>
</dbReference>
<dbReference type="Pfam" id="PF03466">
    <property type="entry name" value="LysR_substrate"/>
    <property type="match status" value="1"/>
</dbReference>
<keyword evidence="2" id="KW-0805">Transcription regulation</keyword>
<dbReference type="AlphaFoldDB" id="A0A7W3LVD8"/>
<evidence type="ECO:0000256" key="2">
    <source>
        <dbReference type="ARBA" id="ARBA00023015"/>
    </source>
</evidence>
<evidence type="ECO:0000313" key="7">
    <source>
        <dbReference type="Proteomes" id="UP000572680"/>
    </source>
</evidence>
<evidence type="ECO:0000259" key="5">
    <source>
        <dbReference type="PROSITE" id="PS50931"/>
    </source>
</evidence>
<protein>
    <submittedName>
        <fullName evidence="6">DNA-binding transcriptional LysR family regulator</fullName>
    </submittedName>
</protein>
<keyword evidence="3 6" id="KW-0238">DNA-binding</keyword>
<comment type="similarity">
    <text evidence="1">Belongs to the LysR transcriptional regulatory family.</text>
</comment>
<feature type="domain" description="HTH lysR-type" evidence="5">
    <location>
        <begin position="6"/>
        <end position="63"/>
    </location>
</feature>
<reference evidence="6 7" key="1">
    <citation type="submission" date="2020-08" db="EMBL/GenBank/DDBJ databases">
        <title>Genomic Encyclopedia of Type Strains, Phase IV (KMG-IV): sequencing the most valuable type-strain genomes for metagenomic binning, comparative biology and taxonomic classification.</title>
        <authorList>
            <person name="Goeker M."/>
        </authorList>
    </citation>
    <scope>NUCLEOTIDE SEQUENCE [LARGE SCALE GENOMIC DNA]</scope>
    <source>
        <strain evidence="6 7">DSM 44197</strain>
    </source>
</reference>
<accession>A0A7W3LVD8</accession>
<dbReference type="SUPFAM" id="SSF46785">
    <property type="entry name" value="Winged helix' DNA-binding domain"/>
    <property type="match status" value="1"/>
</dbReference>
<dbReference type="PANTHER" id="PTHR30118:SF15">
    <property type="entry name" value="TRANSCRIPTIONAL REGULATORY PROTEIN"/>
    <property type="match status" value="1"/>
</dbReference>
<dbReference type="InterPro" id="IPR005119">
    <property type="entry name" value="LysR_subst-bd"/>
</dbReference>